<dbReference type="EMBL" id="JAIWYP010000016">
    <property type="protein sequence ID" value="KAH3694628.1"/>
    <property type="molecule type" value="Genomic_DNA"/>
</dbReference>
<evidence type="ECO:0000313" key="3">
    <source>
        <dbReference type="Proteomes" id="UP000828390"/>
    </source>
</evidence>
<name>A0A9D4BIF3_DREPO</name>
<keyword evidence="3" id="KW-1185">Reference proteome</keyword>
<proteinExistence type="predicted"/>
<reference evidence="2" key="2">
    <citation type="submission" date="2020-11" db="EMBL/GenBank/DDBJ databases">
        <authorList>
            <person name="McCartney M.A."/>
            <person name="Auch B."/>
            <person name="Kono T."/>
            <person name="Mallez S."/>
            <person name="Becker A."/>
            <person name="Gohl D.M."/>
            <person name="Silverstein K.A.T."/>
            <person name="Koren S."/>
            <person name="Bechman K.B."/>
            <person name="Herman A."/>
            <person name="Abrahante J.E."/>
            <person name="Garbe J."/>
        </authorList>
    </citation>
    <scope>NUCLEOTIDE SEQUENCE</scope>
    <source>
        <strain evidence="2">Duluth1</strain>
        <tissue evidence="2">Whole animal</tissue>
    </source>
</reference>
<dbReference type="Pfam" id="PF13387">
    <property type="entry name" value="Lnb_N"/>
    <property type="match status" value="1"/>
</dbReference>
<dbReference type="Proteomes" id="UP000828390">
    <property type="component" value="Unassembled WGS sequence"/>
</dbReference>
<dbReference type="InterPro" id="IPR025178">
    <property type="entry name" value="Lnb_N"/>
</dbReference>
<accession>A0A9D4BIF3</accession>
<organism evidence="2 3">
    <name type="scientific">Dreissena polymorpha</name>
    <name type="common">Zebra mussel</name>
    <name type="synonym">Mytilus polymorpha</name>
    <dbReference type="NCBI Taxonomy" id="45954"/>
    <lineage>
        <taxon>Eukaryota</taxon>
        <taxon>Metazoa</taxon>
        <taxon>Spiralia</taxon>
        <taxon>Lophotrochozoa</taxon>
        <taxon>Mollusca</taxon>
        <taxon>Bivalvia</taxon>
        <taxon>Autobranchia</taxon>
        <taxon>Heteroconchia</taxon>
        <taxon>Euheterodonta</taxon>
        <taxon>Imparidentia</taxon>
        <taxon>Neoheterodontei</taxon>
        <taxon>Myida</taxon>
        <taxon>Dreissenoidea</taxon>
        <taxon>Dreissenidae</taxon>
        <taxon>Dreissena</taxon>
    </lineage>
</organism>
<feature type="domain" description="Lnb N-terminal periplasmic" evidence="1">
    <location>
        <begin position="71"/>
        <end position="123"/>
    </location>
</feature>
<sequence>MWAKVYIWETDKKALAAGHASMTLSNGIHISWWPSSKAGKKSVVGNESIPAKPHQTLTDDISGEDGKLPTEYVLNLTPAQLQAITKWWREFKDKHSDWILYEINCSTVVYLALKSAYPLLSAEEGGLWTPFRVEQMVQKLGANQSQRNPQPRGLLPNHEFYEHL</sequence>
<evidence type="ECO:0000259" key="1">
    <source>
        <dbReference type="Pfam" id="PF13387"/>
    </source>
</evidence>
<protein>
    <recommendedName>
        <fullName evidence="1">Lnb N-terminal periplasmic domain-containing protein</fullName>
    </recommendedName>
</protein>
<dbReference type="AlphaFoldDB" id="A0A9D4BIF3"/>
<comment type="caution">
    <text evidence="2">The sequence shown here is derived from an EMBL/GenBank/DDBJ whole genome shotgun (WGS) entry which is preliminary data.</text>
</comment>
<reference evidence="2" key="1">
    <citation type="journal article" date="2019" name="bioRxiv">
        <title>The Genome of the Zebra Mussel, Dreissena polymorpha: A Resource for Invasive Species Research.</title>
        <authorList>
            <person name="McCartney M.A."/>
            <person name="Auch B."/>
            <person name="Kono T."/>
            <person name="Mallez S."/>
            <person name="Zhang Y."/>
            <person name="Obille A."/>
            <person name="Becker A."/>
            <person name="Abrahante J.E."/>
            <person name="Garbe J."/>
            <person name="Badalamenti J.P."/>
            <person name="Herman A."/>
            <person name="Mangelson H."/>
            <person name="Liachko I."/>
            <person name="Sullivan S."/>
            <person name="Sone E.D."/>
            <person name="Koren S."/>
            <person name="Silverstein K.A.T."/>
            <person name="Beckman K.B."/>
            <person name="Gohl D.M."/>
        </authorList>
    </citation>
    <scope>NUCLEOTIDE SEQUENCE</scope>
    <source>
        <strain evidence="2">Duluth1</strain>
        <tissue evidence="2">Whole animal</tissue>
    </source>
</reference>
<evidence type="ECO:0000313" key="2">
    <source>
        <dbReference type="EMBL" id="KAH3694628.1"/>
    </source>
</evidence>
<gene>
    <name evidence="2" type="ORF">DPMN_082068</name>
</gene>